<dbReference type="Gene3D" id="3.90.1680.10">
    <property type="entry name" value="SOS response associated peptidase-like"/>
    <property type="match status" value="1"/>
</dbReference>
<evidence type="ECO:0008006" key="3">
    <source>
        <dbReference type="Google" id="ProtNLM"/>
    </source>
</evidence>
<dbReference type="SUPFAM" id="SSF143081">
    <property type="entry name" value="BB1717-like"/>
    <property type="match status" value="1"/>
</dbReference>
<reference evidence="1" key="1">
    <citation type="submission" date="2021-03" db="EMBL/GenBank/DDBJ databases">
        <title>Ottowia sp. 27C isolated from the cloaca of a Giant Asian pond turtle (Heosemys grandis).</title>
        <authorList>
            <person name="Spergser J."/>
            <person name="Busse H.-J."/>
        </authorList>
    </citation>
    <scope>NUCLEOTIDE SEQUENCE</scope>
    <source>
        <strain evidence="1">27C</strain>
    </source>
</reference>
<dbReference type="KEGG" id="otd:J1M35_15830"/>
<organism evidence="1 2">
    <name type="scientific">Ottowia testudinis</name>
    <dbReference type="NCBI Taxonomy" id="2816950"/>
    <lineage>
        <taxon>Bacteria</taxon>
        <taxon>Pseudomonadati</taxon>
        <taxon>Pseudomonadota</taxon>
        <taxon>Betaproteobacteria</taxon>
        <taxon>Burkholderiales</taxon>
        <taxon>Comamonadaceae</taxon>
        <taxon>Ottowia</taxon>
    </lineage>
</organism>
<dbReference type="Proteomes" id="UP000663903">
    <property type="component" value="Chromosome"/>
</dbReference>
<evidence type="ECO:0000313" key="2">
    <source>
        <dbReference type="Proteomes" id="UP000663903"/>
    </source>
</evidence>
<dbReference type="EMBL" id="CP071796">
    <property type="protein sequence ID" value="QTD44549.1"/>
    <property type="molecule type" value="Genomic_DNA"/>
</dbReference>
<name>A0A975CI04_9BURK</name>
<evidence type="ECO:0000313" key="1">
    <source>
        <dbReference type="EMBL" id="QTD44549.1"/>
    </source>
</evidence>
<accession>A0A975CI04</accession>
<gene>
    <name evidence="1" type="ORF">J1M35_15830</name>
</gene>
<protein>
    <recommendedName>
        <fullName evidence="3">DUF159 family protein</fullName>
    </recommendedName>
</protein>
<dbReference type="RefSeq" id="WP_208008113.1">
    <property type="nucleotide sequence ID" value="NZ_CP071796.1"/>
</dbReference>
<dbReference type="InterPro" id="IPR036590">
    <property type="entry name" value="SRAP-like"/>
</dbReference>
<keyword evidence="2" id="KW-1185">Reference proteome</keyword>
<proteinExistence type="predicted"/>
<dbReference type="AlphaFoldDB" id="A0A975CI04"/>
<sequence length="149" mass="16871">MCNRYVSPEEAEIERQWHIGGRNPVRFWDEAVFPRGRGPFIRRAVHDAGYSRELAVGQWGLIPRFAKAAKLSYSIDNARSTWTDRSTGEVHESYTMLTINADSQGRRARMLSFGRLGGVYRCLLSSHDKSHAAAVPVPKLVYARLSLVH</sequence>